<keyword evidence="4" id="KW-1185">Reference proteome</keyword>
<dbReference type="Pfam" id="PF14706">
    <property type="entry name" value="Tnp_DNA_bind"/>
    <property type="match status" value="1"/>
</dbReference>
<dbReference type="Gene3D" id="3.90.350.10">
    <property type="entry name" value="Transposase Inhibitor Protein From Tn5, Chain A, domain 1"/>
    <property type="match status" value="1"/>
</dbReference>
<dbReference type="RefSeq" id="WP_340542236.1">
    <property type="nucleotide sequence ID" value="NZ_JBBLXS010000754.1"/>
</dbReference>
<proteinExistence type="predicted"/>
<dbReference type="InterPro" id="IPR014735">
    <property type="entry name" value="Transposase_Tn5-like_N"/>
</dbReference>
<dbReference type="Pfam" id="PF02281">
    <property type="entry name" value="Dimer_Tnp_Tn5"/>
    <property type="match status" value="1"/>
</dbReference>
<organism evidence="3 4">
    <name type="scientific">Microcoleus anatoxicus PTRS2</name>
    <dbReference type="NCBI Taxonomy" id="2705321"/>
    <lineage>
        <taxon>Bacteria</taxon>
        <taxon>Bacillati</taxon>
        <taxon>Cyanobacteriota</taxon>
        <taxon>Cyanophyceae</taxon>
        <taxon>Oscillatoriophycideae</taxon>
        <taxon>Oscillatoriales</taxon>
        <taxon>Microcoleaceae</taxon>
        <taxon>Microcoleus</taxon>
        <taxon>Microcoleus anatoxicus</taxon>
    </lineage>
</organism>
<protein>
    <submittedName>
        <fullName evidence="3">IS4 family transposase</fullName>
    </submittedName>
</protein>
<sequence length="455" mass="52368">MNQWVRQELEKTQLGDTRRTDRFMKIVSNLSDKPTSSVPEASGTWAETKATYDFWDSPYIKPAQLRKGHVDATLERIKNHQIILAIQDTTELNYTTHKAVKGVGYLDSKYAHGLKVHSTLAATTEGLPLGIIDQYVWAREPKSLGKAAQRSQKLTEEKESQRWLDALKNTSSILPTSQKVVTIADREADFYDLFAWANREGADFLIRATQNRCLESSSNHLKEEMELVEPQVTMTVELKRNPTRPSREATLTIRYKTLTIQPPQNRPKQEKLSPIKLQVILVRESEPPSESEVIEWWLVTTLPITCIEDVTTYVRWYSYRWLIERYHYVLKSGCGIEKLQLETAERLEMALATYSIVAWRLLYITYEARLAPDASCEIMLEPPEWQALYATIHHKSYPHSYPPTLGEAVGWIAKLGGFLGRKHDGFPGVKTLWRGLRRLDDIMMGWVLFNQLKTT</sequence>
<dbReference type="InterPro" id="IPR003201">
    <property type="entry name" value="Transposase_Tn5"/>
</dbReference>
<dbReference type="Gene3D" id="1.10.740.10">
    <property type="entry name" value="Transferase Inhibitor Protein From Tn5, Chain"/>
    <property type="match status" value="1"/>
</dbReference>
<dbReference type="Proteomes" id="UP001384579">
    <property type="component" value="Unassembled WGS sequence"/>
</dbReference>
<dbReference type="Gene3D" id="1.10.246.40">
    <property type="entry name" value="Tn5 transposase, domain 1"/>
    <property type="match status" value="1"/>
</dbReference>
<feature type="domain" description="Transposase Tn5-like N-terminal" evidence="2">
    <location>
        <begin position="1"/>
        <end position="58"/>
    </location>
</feature>
<dbReference type="PANTHER" id="PTHR37319">
    <property type="entry name" value="TRANSPOSASE"/>
    <property type="match status" value="1"/>
</dbReference>
<dbReference type="SUPFAM" id="SSF53098">
    <property type="entry name" value="Ribonuclease H-like"/>
    <property type="match status" value="1"/>
</dbReference>
<evidence type="ECO:0000259" key="1">
    <source>
        <dbReference type="Pfam" id="PF02281"/>
    </source>
</evidence>
<feature type="domain" description="Transposase Tn5 dimerisation" evidence="1">
    <location>
        <begin position="356"/>
        <end position="439"/>
    </location>
</feature>
<reference evidence="3 4" key="1">
    <citation type="journal article" date="2020" name="Harmful Algae">
        <title>Molecular and morphological characterization of a novel dihydroanatoxin-a producing Microcoleus species (cyanobacteria) from the Russian River, California, USA.</title>
        <authorList>
            <person name="Conklin K.Y."/>
            <person name="Stancheva R."/>
            <person name="Otten T.G."/>
            <person name="Fadness R."/>
            <person name="Boyer G.L."/>
            <person name="Read B."/>
            <person name="Zhang X."/>
            <person name="Sheath R.G."/>
        </authorList>
    </citation>
    <scope>NUCLEOTIDE SEQUENCE [LARGE SCALE GENOMIC DNA]</scope>
    <source>
        <strain evidence="3 4">PTRS2</strain>
    </source>
</reference>
<name>A0ABU8YWC3_9CYAN</name>
<comment type="caution">
    <text evidence="3">The sequence shown here is derived from an EMBL/GenBank/DDBJ whole genome shotgun (WGS) entry which is preliminary data.</text>
</comment>
<dbReference type="InterPro" id="IPR038215">
    <property type="entry name" value="TN5-like_N_sf"/>
</dbReference>
<dbReference type="InterPro" id="IPR012337">
    <property type="entry name" value="RNaseH-like_sf"/>
</dbReference>
<dbReference type="NCBIfam" id="NF033590">
    <property type="entry name" value="transpos_IS4_3"/>
    <property type="match status" value="1"/>
</dbReference>
<evidence type="ECO:0000313" key="3">
    <source>
        <dbReference type="EMBL" id="MEK0188775.1"/>
    </source>
</evidence>
<gene>
    <name evidence="3" type="ORF">WMG39_28590</name>
</gene>
<dbReference type="PANTHER" id="PTHR37319:SF1">
    <property type="entry name" value="TRANSPOSASE TN5 DIMERISATION DOMAIN-CONTAINING PROTEIN"/>
    <property type="match status" value="1"/>
</dbReference>
<dbReference type="EMBL" id="JBBLXS010000754">
    <property type="protein sequence ID" value="MEK0188775.1"/>
    <property type="molecule type" value="Genomic_DNA"/>
</dbReference>
<dbReference type="InterPro" id="IPR047768">
    <property type="entry name" value="Tn5p-like"/>
</dbReference>
<dbReference type="InterPro" id="IPR054836">
    <property type="entry name" value="Tn5_transposase"/>
</dbReference>
<dbReference type="InterPro" id="IPR014737">
    <property type="entry name" value="Transposase_Tn5-like_C"/>
</dbReference>
<evidence type="ECO:0000259" key="2">
    <source>
        <dbReference type="Pfam" id="PF14706"/>
    </source>
</evidence>
<accession>A0ABU8YWC3</accession>
<evidence type="ECO:0000313" key="4">
    <source>
        <dbReference type="Proteomes" id="UP001384579"/>
    </source>
</evidence>